<sequence length="101" mass="11243">MTTLIHLPDGTVTEDDGCEPSRHRRDALCARTPLAVLPQIDETLPRWEQILLAEQWLRRGDLTDDERRAAEAELAALTSDNEPNSDRGGSTWSASKTWSSA</sequence>
<feature type="region of interest" description="Disordered" evidence="1">
    <location>
        <begin position="73"/>
        <end position="101"/>
    </location>
</feature>
<feature type="region of interest" description="Disordered" evidence="1">
    <location>
        <begin position="1"/>
        <end position="20"/>
    </location>
</feature>
<evidence type="ECO:0000313" key="3">
    <source>
        <dbReference type="Proteomes" id="UP001058271"/>
    </source>
</evidence>
<organism evidence="2 3">
    <name type="scientific">Dactylosporangium roseum</name>
    <dbReference type="NCBI Taxonomy" id="47989"/>
    <lineage>
        <taxon>Bacteria</taxon>
        <taxon>Bacillati</taxon>
        <taxon>Actinomycetota</taxon>
        <taxon>Actinomycetes</taxon>
        <taxon>Micromonosporales</taxon>
        <taxon>Micromonosporaceae</taxon>
        <taxon>Dactylosporangium</taxon>
    </lineage>
</organism>
<reference evidence="2" key="1">
    <citation type="submission" date="2021-04" db="EMBL/GenBank/DDBJ databases">
        <title>Biosynthetic gene clusters of Dactylosporangioum roseum.</title>
        <authorList>
            <person name="Hartkoorn R.C."/>
            <person name="Beaudoing E."/>
            <person name="Hot D."/>
            <person name="Moureu S."/>
        </authorList>
    </citation>
    <scope>NUCLEOTIDE SEQUENCE</scope>
    <source>
        <strain evidence="2">NRRL B-16295</strain>
    </source>
</reference>
<gene>
    <name evidence="2" type="ORF">Drose_06295</name>
</gene>
<accession>A0ABY5Z8T4</accession>
<dbReference type="Proteomes" id="UP001058271">
    <property type="component" value="Chromosome"/>
</dbReference>
<dbReference type="RefSeq" id="WP_260727246.1">
    <property type="nucleotide sequence ID" value="NZ_BAAABS010000033.1"/>
</dbReference>
<evidence type="ECO:0000313" key="2">
    <source>
        <dbReference type="EMBL" id="UWZ37882.1"/>
    </source>
</evidence>
<protein>
    <submittedName>
        <fullName evidence="2">Uncharacterized protein</fullName>
    </submittedName>
</protein>
<keyword evidence="3" id="KW-1185">Reference proteome</keyword>
<proteinExistence type="predicted"/>
<feature type="compositionally biased region" description="Low complexity" evidence="1">
    <location>
        <begin position="88"/>
        <end position="101"/>
    </location>
</feature>
<name>A0ABY5Z8T4_9ACTN</name>
<dbReference type="EMBL" id="CP073721">
    <property type="protein sequence ID" value="UWZ37882.1"/>
    <property type="molecule type" value="Genomic_DNA"/>
</dbReference>
<evidence type="ECO:0000256" key="1">
    <source>
        <dbReference type="SAM" id="MobiDB-lite"/>
    </source>
</evidence>